<evidence type="ECO:0000259" key="1">
    <source>
        <dbReference type="PROSITE" id="PS51186"/>
    </source>
</evidence>
<dbReference type="eggNOG" id="COG3882">
    <property type="taxonomic scope" value="Bacteria"/>
</dbReference>
<gene>
    <name evidence="2" type="ORF">T458_00205</name>
</gene>
<name>V6MB75_9BACL</name>
<dbReference type="RefSeq" id="WP_023554142.1">
    <property type="nucleotide sequence ID" value="NZ_KI629782.1"/>
</dbReference>
<dbReference type="InterPro" id="IPR010037">
    <property type="entry name" value="FkbH_domain"/>
</dbReference>
<dbReference type="SUPFAM" id="SSF55729">
    <property type="entry name" value="Acyl-CoA N-acyltransferases (Nat)"/>
    <property type="match status" value="1"/>
</dbReference>
<protein>
    <submittedName>
        <fullName evidence="2">FkbH</fullName>
    </submittedName>
</protein>
<dbReference type="STRING" id="1408254.T458_00205"/>
<dbReference type="InterPro" id="IPR016181">
    <property type="entry name" value="Acyl_CoA_acyltransferase"/>
</dbReference>
<dbReference type="NCBIfam" id="TIGR01686">
    <property type="entry name" value="FkbH"/>
    <property type="match status" value="1"/>
</dbReference>
<proteinExistence type="predicted"/>
<organism evidence="2 3">
    <name type="scientific">Brevibacillus panacihumi W25</name>
    <dbReference type="NCBI Taxonomy" id="1408254"/>
    <lineage>
        <taxon>Bacteria</taxon>
        <taxon>Bacillati</taxon>
        <taxon>Bacillota</taxon>
        <taxon>Bacilli</taxon>
        <taxon>Bacillales</taxon>
        <taxon>Paenibacillaceae</taxon>
        <taxon>Brevibacillus</taxon>
    </lineage>
</organism>
<dbReference type="Proteomes" id="UP000017973">
    <property type="component" value="Unassembled WGS sequence"/>
</dbReference>
<dbReference type="InterPro" id="IPR010033">
    <property type="entry name" value="HAD_SF_ppase_IIIC"/>
</dbReference>
<dbReference type="InterPro" id="IPR036412">
    <property type="entry name" value="HAD-like_sf"/>
</dbReference>
<dbReference type="OrthoDB" id="323926at2"/>
<comment type="caution">
    <text evidence="2">The sequence shown here is derived from an EMBL/GenBank/DDBJ whole genome shotgun (WGS) entry which is preliminary data.</text>
</comment>
<dbReference type="HOGENOM" id="CLU_018095_0_0_9"/>
<sequence length="359" mass="41308">MSSQAEVISQDQLDARQQGGKIKCLVWDLDHTLWNGVLLENSDVHLRDQVISVMEELDARGILQSIASKNDYDHAMDKLKEYGIDHFFIYPQINWNRKSLSIQQIAESINIGIDSLAFIDDQPFEREEVAHTHPSVLCLDAEELLQILDYPAFKPRFVTEDSKLRRVLYQTDLERKKVEEEYVGPQADFLASLQMKVRIGRVQPGDLQRAEELTVRTHQLNTTGYTYSYEELDELRQSDSHLLLIASLDDKYGTYGKIGLTMLECREEVWTIKLLLLSCRVMSRGIGGILINQLLRMAKEAQVRLRAEFLPNSRNRMMYITYKFAGFQEVQKQGNLVILEHDVSLIPAAPEYVDVEVSL</sequence>
<keyword evidence="3" id="KW-1185">Reference proteome</keyword>
<dbReference type="EMBL" id="AYJU01000001">
    <property type="protein sequence ID" value="EST55794.1"/>
    <property type="molecule type" value="Genomic_DNA"/>
</dbReference>
<dbReference type="SUPFAM" id="SSF56784">
    <property type="entry name" value="HAD-like"/>
    <property type="match status" value="1"/>
</dbReference>
<accession>V6MB75</accession>
<evidence type="ECO:0000313" key="3">
    <source>
        <dbReference type="Proteomes" id="UP000017973"/>
    </source>
</evidence>
<dbReference type="InterPro" id="IPR000182">
    <property type="entry name" value="GNAT_dom"/>
</dbReference>
<dbReference type="Gene3D" id="3.40.50.1000">
    <property type="entry name" value="HAD superfamily/HAD-like"/>
    <property type="match status" value="1"/>
</dbReference>
<dbReference type="PROSITE" id="PS51186">
    <property type="entry name" value="GNAT"/>
    <property type="match status" value="1"/>
</dbReference>
<feature type="domain" description="N-acetyltransferase" evidence="1">
    <location>
        <begin position="197"/>
        <end position="344"/>
    </location>
</feature>
<dbReference type="AlphaFoldDB" id="V6MB75"/>
<dbReference type="GO" id="GO:0016747">
    <property type="term" value="F:acyltransferase activity, transferring groups other than amino-acyl groups"/>
    <property type="evidence" value="ECO:0007669"/>
    <property type="project" value="InterPro"/>
</dbReference>
<dbReference type="Gene3D" id="3.40.630.30">
    <property type="match status" value="1"/>
</dbReference>
<evidence type="ECO:0000313" key="2">
    <source>
        <dbReference type="EMBL" id="EST55794.1"/>
    </source>
</evidence>
<dbReference type="InterPro" id="IPR023214">
    <property type="entry name" value="HAD_sf"/>
</dbReference>
<dbReference type="NCBIfam" id="TIGR01681">
    <property type="entry name" value="HAD-SF-IIIC"/>
    <property type="match status" value="1"/>
</dbReference>
<reference evidence="2 3" key="1">
    <citation type="journal article" date="2014" name="Genome Announc.">
        <title>Draft Genome Sequence of Brevibacillus panacihumi Strain W25, a Halotolerant Hydrocarbon-Degrading Bacterium.</title>
        <authorList>
            <person name="Wang X."/>
            <person name="Jin D."/>
            <person name="Zhou L."/>
            <person name="Wu L."/>
            <person name="An W."/>
            <person name="Chen Y."/>
            <person name="Zhao L."/>
        </authorList>
    </citation>
    <scope>NUCLEOTIDE SEQUENCE [LARGE SCALE GENOMIC DNA]</scope>
    <source>
        <strain evidence="2 3">W25</strain>
    </source>
</reference>
<dbReference type="PATRIC" id="fig|1408254.3.peg.42"/>